<proteinExistence type="predicted"/>
<comment type="caution">
    <text evidence="2">The sequence shown here is derived from an EMBL/GenBank/DDBJ whole genome shotgun (WGS) entry which is preliminary data.</text>
</comment>
<gene>
    <name evidence="2" type="ORF">PZA18_20960</name>
</gene>
<protein>
    <submittedName>
        <fullName evidence="2">Thioredoxin family protein</fullName>
    </submittedName>
</protein>
<dbReference type="RefSeq" id="WP_284102835.1">
    <property type="nucleotide sequence ID" value="NZ_JARRAF010000040.1"/>
</dbReference>
<dbReference type="Proteomes" id="UP001172778">
    <property type="component" value="Unassembled WGS sequence"/>
</dbReference>
<dbReference type="Gene3D" id="3.40.30.10">
    <property type="entry name" value="Glutaredoxin"/>
    <property type="match status" value="1"/>
</dbReference>
<accession>A0ABT7E2H1</accession>
<name>A0ABT7E2H1_9NEIS</name>
<organism evidence="2 3">
    <name type="scientific">Parachitinimonas caeni</name>
    <dbReference type="NCBI Taxonomy" id="3031301"/>
    <lineage>
        <taxon>Bacteria</taxon>
        <taxon>Pseudomonadati</taxon>
        <taxon>Pseudomonadota</taxon>
        <taxon>Betaproteobacteria</taxon>
        <taxon>Neisseriales</taxon>
        <taxon>Chitinibacteraceae</taxon>
        <taxon>Parachitinimonas</taxon>
    </lineage>
</organism>
<reference evidence="2" key="1">
    <citation type="submission" date="2023-03" db="EMBL/GenBank/DDBJ databases">
        <title>Chitinimonas shenzhenensis gen. nov., sp. nov., a novel member of family Burkholderiaceae isolated from activated sludge collected in Shen Zhen, China.</title>
        <authorList>
            <person name="Wang X."/>
        </authorList>
    </citation>
    <scope>NUCLEOTIDE SEQUENCE</scope>
    <source>
        <strain evidence="2">DQS-5</strain>
    </source>
</reference>
<dbReference type="EMBL" id="JARRAF010000040">
    <property type="protein sequence ID" value="MDK2126516.1"/>
    <property type="molecule type" value="Genomic_DNA"/>
</dbReference>
<dbReference type="CDD" id="cd02947">
    <property type="entry name" value="TRX_family"/>
    <property type="match status" value="1"/>
</dbReference>
<sequence>MILDPWTDAAQIAGRLQQPGSRLVVAIAAESWCAKCRQQRPLFDATARNARSDETFLWLDLEDHAEFVGDYLPDDLPMLLVYQDAELITHQVLRLDTASLAAHGTLQAHPADPHIWLQLAVNNWASEHHEAPTLAFP</sequence>
<dbReference type="Pfam" id="PF00085">
    <property type="entry name" value="Thioredoxin"/>
    <property type="match status" value="1"/>
</dbReference>
<evidence type="ECO:0000313" key="3">
    <source>
        <dbReference type="Proteomes" id="UP001172778"/>
    </source>
</evidence>
<feature type="domain" description="Thioredoxin" evidence="1">
    <location>
        <begin position="16"/>
        <end position="92"/>
    </location>
</feature>
<evidence type="ECO:0000259" key="1">
    <source>
        <dbReference type="Pfam" id="PF00085"/>
    </source>
</evidence>
<dbReference type="InterPro" id="IPR013766">
    <property type="entry name" value="Thioredoxin_domain"/>
</dbReference>
<keyword evidence="3" id="KW-1185">Reference proteome</keyword>
<evidence type="ECO:0000313" key="2">
    <source>
        <dbReference type="EMBL" id="MDK2126516.1"/>
    </source>
</evidence>
<dbReference type="SUPFAM" id="SSF52833">
    <property type="entry name" value="Thioredoxin-like"/>
    <property type="match status" value="1"/>
</dbReference>
<dbReference type="InterPro" id="IPR036249">
    <property type="entry name" value="Thioredoxin-like_sf"/>
</dbReference>